<evidence type="ECO:0000256" key="1">
    <source>
        <dbReference type="ARBA" id="ARBA00000022"/>
    </source>
</evidence>
<feature type="domain" description="NADAR" evidence="3">
    <location>
        <begin position="252"/>
        <end position="371"/>
    </location>
</feature>
<dbReference type="EMBL" id="BOPF01000037">
    <property type="protein sequence ID" value="GIJ50548.1"/>
    <property type="molecule type" value="Genomic_DNA"/>
</dbReference>
<dbReference type="InterPro" id="IPR056056">
    <property type="entry name" value="DUF7639"/>
</dbReference>
<evidence type="ECO:0008006" key="8">
    <source>
        <dbReference type="Google" id="ProtNLM"/>
    </source>
</evidence>
<evidence type="ECO:0000259" key="4">
    <source>
        <dbReference type="Pfam" id="PF24644"/>
    </source>
</evidence>
<evidence type="ECO:0000259" key="3">
    <source>
        <dbReference type="Pfam" id="PF08719"/>
    </source>
</evidence>
<accession>A0A8J4DUX6</accession>
<dbReference type="InterPro" id="IPR012816">
    <property type="entry name" value="NADAR"/>
</dbReference>
<dbReference type="SUPFAM" id="SSF143990">
    <property type="entry name" value="YbiA-like"/>
    <property type="match status" value="1"/>
</dbReference>
<protein>
    <recommendedName>
        <fullName evidence="8">Riboflavin biosynthesis intermediates N-glycosidase</fullName>
    </recommendedName>
</protein>
<dbReference type="Pfam" id="PF24644">
    <property type="entry name" value="DUF7638"/>
    <property type="match status" value="1"/>
</dbReference>
<reference evidence="6" key="1">
    <citation type="submission" date="2021-01" db="EMBL/GenBank/DDBJ databases">
        <title>Whole genome shotgun sequence of Virgisporangium aliadipatigenens NBRC 105644.</title>
        <authorList>
            <person name="Komaki H."/>
            <person name="Tamura T."/>
        </authorList>
    </citation>
    <scope>NUCLEOTIDE SEQUENCE</scope>
    <source>
        <strain evidence="6">NBRC 105644</strain>
    </source>
</reference>
<evidence type="ECO:0000313" key="7">
    <source>
        <dbReference type="Proteomes" id="UP000619260"/>
    </source>
</evidence>
<sequence>MAGAGRRGYGAVVTWRKRTYRDVDGQRVEGTWRHVFVRNGDAYHLADLIVYADGAIDCGLGGLTDLDGLRTELRRGRVATTLEEGLRASAHHVAVWRFAEPRTWIDADMLLGEVADEIDLLNDRPDATGRCLLAVRTYLADPTQDNRLVVRDRYEAIPEHLRVYALGDMDNRDRPLKVLATAVGDTDPDGEVVTAAMHAEAVAYFRERDRDRVRRAERIPADGPDVPEAPTLTIYRGRQERPGTEVLQNGWRARITVSECSYPSVTHAYWALSSSDPVWHDRIAAAPSGDDAAALAEQAPRRAGWATSRLAVMAALLRAKFAQHPQMARTLLATGDARIIYLDLGSAYWTAAGQRANNWIGRLLEVVRSELAAQEAGIPAPGAQATGPSALP</sequence>
<dbReference type="CDD" id="cd15457">
    <property type="entry name" value="NADAR"/>
    <property type="match status" value="1"/>
</dbReference>
<dbReference type="Pfam" id="PF08719">
    <property type="entry name" value="NADAR"/>
    <property type="match status" value="1"/>
</dbReference>
<dbReference type="Gene3D" id="1.10.357.40">
    <property type="entry name" value="YbiA-like"/>
    <property type="match status" value="1"/>
</dbReference>
<dbReference type="Pfam" id="PF24645">
    <property type="entry name" value="DUF7639"/>
    <property type="match status" value="1"/>
</dbReference>
<feature type="domain" description="DUF7639" evidence="5">
    <location>
        <begin position="126"/>
        <end position="214"/>
    </location>
</feature>
<evidence type="ECO:0000259" key="5">
    <source>
        <dbReference type="Pfam" id="PF24645"/>
    </source>
</evidence>
<gene>
    <name evidence="6" type="ORF">Val02_74340</name>
</gene>
<keyword evidence="7" id="KW-1185">Reference proteome</keyword>
<comment type="caution">
    <text evidence="6">The sequence shown here is derived from an EMBL/GenBank/DDBJ whole genome shotgun (WGS) entry which is preliminary data.</text>
</comment>
<evidence type="ECO:0000256" key="2">
    <source>
        <dbReference type="ARBA" id="ARBA00000751"/>
    </source>
</evidence>
<evidence type="ECO:0000313" key="6">
    <source>
        <dbReference type="EMBL" id="GIJ50548.1"/>
    </source>
</evidence>
<dbReference type="InterPro" id="IPR037238">
    <property type="entry name" value="YbiA-like_sf"/>
</dbReference>
<dbReference type="AlphaFoldDB" id="A0A8J4DUX6"/>
<name>A0A8J4DUX6_9ACTN</name>
<comment type="catalytic activity">
    <reaction evidence="2">
        <text>2,5-diamino-6-hydroxy-4-(5-phosphoribosylamino)-pyrimidine + H2O = 2,5,6-triamino-4-hydroxypyrimidine + D-ribose 5-phosphate</text>
        <dbReference type="Rhea" id="RHEA:23436"/>
        <dbReference type="ChEBI" id="CHEBI:15377"/>
        <dbReference type="ChEBI" id="CHEBI:58614"/>
        <dbReference type="ChEBI" id="CHEBI:78346"/>
        <dbReference type="ChEBI" id="CHEBI:137796"/>
    </reaction>
</comment>
<comment type="catalytic activity">
    <reaction evidence="1">
        <text>5-amino-6-(5-phospho-D-ribosylamino)uracil + H2O = 5,6-diaminouracil + D-ribose 5-phosphate</text>
        <dbReference type="Rhea" id="RHEA:55020"/>
        <dbReference type="ChEBI" id="CHEBI:15377"/>
        <dbReference type="ChEBI" id="CHEBI:46252"/>
        <dbReference type="ChEBI" id="CHEBI:58453"/>
        <dbReference type="ChEBI" id="CHEBI:78346"/>
    </reaction>
</comment>
<proteinExistence type="predicted"/>
<dbReference type="Proteomes" id="UP000619260">
    <property type="component" value="Unassembled WGS sequence"/>
</dbReference>
<feature type="domain" description="DUF7638" evidence="4">
    <location>
        <begin position="18"/>
        <end position="125"/>
    </location>
</feature>
<dbReference type="InterPro" id="IPR056055">
    <property type="entry name" value="DUF7638"/>
</dbReference>
<organism evidence="6 7">
    <name type="scientific">Virgisporangium aliadipatigenens</name>
    <dbReference type="NCBI Taxonomy" id="741659"/>
    <lineage>
        <taxon>Bacteria</taxon>
        <taxon>Bacillati</taxon>
        <taxon>Actinomycetota</taxon>
        <taxon>Actinomycetes</taxon>
        <taxon>Micromonosporales</taxon>
        <taxon>Micromonosporaceae</taxon>
        <taxon>Virgisporangium</taxon>
    </lineage>
</organism>